<accession>A0ABR3IH15</accession>
<dbReference type="InterPro" id="IPR013087">
    <property type="entry name" value="Znf_C2H2_type"/>
</dbReference>
<dbReference type="EMBL" id="JBEUOH010000003">
    <property type="protein sequence ID" value="KAL0895558.1"/>
    <property type="molecule type" value="Genomic_DNA"/>
</dbReference>
<comment type="subcellular location">
    <subcellularLocation>
        <location evidence="1">Nucleus</location>
    </subcellularLocation>
</comment>
<proteinExistence type="predicted"/>
<name>A0ABR3IH15_LOXSC</name>
<dbReference type="SMART" id="SM00225">
    <property type="entry name" value="BTB"/>
    <property type="match status" value="1"/>
</dbReference>
<feature type="region of interest" description="Disordered" evidence="3">
    <location>
        <begin position="347"/>
        <end position="372"/>
    </location>
</feature>
<dbReference type="EMBL" id="JBEUOH010000003">
    <property type="protein sequence ID" value="KAL0895557.1"/>
    <property type="molecule type" value="Genomic_DNA"/>
</dbReference>
<dbReference type="CDD" id="cd18315">
    <property type="entry name" value="BTB_POZ_BAB-like"/>
    <property type="match status" value="1"/>
</dbReference>
<evidence type="ECO:0000256" key="2">
    <source>
        <dbReference type="ARBA" id="ARBA00023242"/>
    </source>
</evidence>
<dbReference type="SMART" id="SM00355">
    <property type="entry name" value="ZnF_C2H2"/>
    <property type="match status" value="2"/>
</dbReference>
<feature type="region of interest" description="Disordered" evidence="3">
    <location>
        <begin position="157"/>
        <end position="176"/>
    </location>
</feature>
<dbReference type="InterPro" id="IPR000210">
    <property type="entry name" value="BTB/POZ_dom"/>
</dbReference>
<feature type="compositionally biased region" description="Basic and acidic residues" evidence="3">
    <location>
        <begin position="463"/>
        <end position="478"/>
    </location>
</feature>
<feature type="compositionally biased region" description="Basic residues" evidence="3">
    <location>
        <begin position="185"/>
        <end position="194"/>
    </location>
</feature>
<feature type="compositionally biased region" description="Polar residues" evidence="3">
    <location>
        <begin position="486"/>
        <end position="499"/>
    </location>
</feature>
<evidence type="ECO:0000259" key="4">
    <source>
        <dbReference type="PROSITE" id="PS50097"/>
    </source>
</evidence>
<reference evidence="5 6" key="1">
    <citation type="submission" date="2024-06" db="EMBL/GenBank/DDBJ databases">
        <title>A chromosome-level genome assembly of beet webworm, Loxostege sticticalis.</title>
        <authorList>
            <person name="Zhang Y."/>
        </authorList>
    </citation>
    <scope>NUCLEOTIDE SEQUENCE [LARGE SCALE GENOMIC DNA]</scope>
    <source>
        <strain evidence="5">AQ026</strain>
        <tissue evidence="5">Whole body</tissue>
    </source>
</reference>
<evidence type="ECO:0000313" key="6">
    <source>
        <dbReference type="Proteomes" id="UP001549920"/>
    </source>
</evidence>
<dbReference type="PROSITE" id="PS50097">
    <property type="entry name" value="BTB"/>
    <property type="match status" value="1"/>
</dbReference>
<keyword evidence="2" id="KW-0539">Nucleus</keyword>
<feature type="region of interest" description="Disordered" evidence="3">
    <location>
        <begin position="185"/>
        <end position="231"/>
    </location>
</feature>
<dbReference type="PANTHER" id="PTHR23110:SF82">
    <property type="entry name" value="PROTEIN TRAMTRACK, ALPHA ISOFORM"/>
    <property type="match status" value="1"/>
</dbReference>
<dbReference type="Pfam" id="PF00651">
    <property type="entry name" value="BTB"/>
    <property type="match status" value="1"/>
</dbReference>
<dbReference type="PROSITE" id="PS00028">
    <property type="entry name" value="ZINC_FINGER_C2H2_1"/>
    <property type="match status" value="2"/>
</dbReference>
<comment type="caution">
    <text evidence="5">The sequence shown here is derived from an EMBL/GenBank/DDBJ whole genome shotgun (WGS) entry which is preliminary data.</text>
</comment>
<protein>
    <recommendedName>
        <fullName evidence="4">BTB domain-containing protein</fullName>
    </recommendedName>
</protein>
<organism evidence="5 6">
    <name type="scientific">Loxostege sticticalis</name>
    <name type="common">Beet webworm moth</name>
    <dbReference type="NCBI Taxonomy" id="481309"/>
    <lineage>
        <taxon>Eukaryota</taxon>
        <taxon>Metazoa</taxon>
        <taxon>Ecdysozoa</taxon>
        <taxon>Arthropoda</taxon>
        <taxon>Hexapoda</taxon>
        <taxon>Insecta</taxon>
        <taxon>Pterygota</taxon>
        <taxon>Neoptera</taxon>
        <taxon>Endopterygota</taxon>
        <taxon>Lepidoptera</taxon>
        <taxon>Glossata</taxon>
        <taxon>Ditrysia</taxon>
        <taxon>Pyraloidea</taxon>
        <taxon>Crambidae</taxon>
        <taxon>Pyraustinae</taxon>
        <taxon>Loxostege</taxon>
    </lineage>
</organism>
<dbReference type="SUPFAM" id="SSF54695">
    <property type="entry name" value="POZ domain"/>
    <property type="match status" value="1"/>
</dbReference>
<dbReference type="Gene3D" id="3.30.160.60">
    <property type="entry name" value="Classic Zinc Finger"/>
    <property type="match status" value="1"/>
</dbReference>
<evidence type="ECO:0000256" key="1">
    <source>
        <dbReference type="ARBA" id="ARBA00004123"/>
    </source>
</evidence>
<dbReference type="Gene3D" id="3.30.710.10">
    <property type="entry name" value="Potassium Channel Kv1.1, Chain A"/>
    <property type="match status" value="1"/>
</dbReference>
<evidence type="ECO:0000256" key="3">
    <source>
        <dbReference type="SAM" id="MobiDB-lite"/>
    </source>
</evidence>
<dbReference type="Proteomes" id="UP001549920">
    <property type="component" value="Unassembled WGS sequence"/>
</dbReference>
<keyword evidence="6" id="KW-1185">Reference proteome</keyword>
<dbReference type="InterPro" id="IPR051095">
    <property type="entry name" value="Dros_DevTransReg"/>
</dbReference>
<sequence length="573" mass="63512">MATQRFCLRWNNHQSNMLSVFDQLLHAETFTDVTLAVDGQLLKAHKMVLSACSPYFQALFVNHQEKHPIVILKDVPYSDMKSLLDFMYRGEVSVDQERLTAFLKVAESLRIKGLTEVNEEKCDIPALTNSLIQHQQTNTTGHTPPPQLHRIHPYMHQKRPASGMPTGGAPPNLLMPLLGNALMQPKRKRGRPRKLSGSSSDALNTAASPPGEFIPESASHASSNRPGDQLIRGSPEMLEVKMSMDGFNNTEDGATSGGEEAGEALLIDEGDDAQSTEAQTGKDSESADFHYIYEDDGDSSMPVITLEVLSDSSNPEQYPPSSTDNISQLANSVDATTQDSTTGVHFLTEKSDEGNSKGDSDSKDQEKETPKARNDLLEYVMRNDGSVVCKLCGEILQSRTHWYRHKYKLHVVHPLNPAPLFQCEQCLVFFKSRKGYIGHIASRHSEILSDSSPVLTNSQAEAMTKEHSSQQAPDVKEEPDPELSIPKSSVPNYQTNAVKQTKGGELRRSFRGQKASESVCPEQTNTADWEEKRSREEKLVADIIDRVRRECEAQGTGGAARRGYTRRTTVMNT</sequence>
<evidence type="ECO:0000313" key="5">
    <source>
        <dbReference type="EMBL" id="KAL0895558.1"/>
    </source>
</evidence>
<dbReference type="PANTHER" id="PTHR23110">
    <property type="entry name" value="BTB DOMAIN TRANSCRIPTION FACTOR"/>
    <property type="match status" value="1"/>
</dbReference>
<feature type="region of interest" description="Disordered" evidence="3">
    <location>
        <begin position="459"/>
        <end position="528"/>
    </location>
</feature>
<feature type="compositionally biased region" description="Polar residues" evidence="3">
    <location>
        <begin position="196"/>
        <end position="207"/>
    </location>
</feature>
<dbReference type="InterPro" id="IPR011333">
    <property type="entry name" value="SKP1/BTB/POZ_sf"/>
</dbReference>
<gene>
    <name evidence="5" type="ORF">ABMA27_011659</name>
</gene>
<feature type="domain" description="BTB" evidence="4">
    <location>
        <begin position="31"/>
        <end position="96"/>
    </location>
</feature>